<reference evidence="3 4" key="1">
    <citation type="submission" date="2016-11" db="EMBL/GenBank/DDBJ databases">
        <title>The macronuclear genome of Stentor coeruleus: a giant cell with tiny introns.</title>
        <authorList>
            <person name="Slabodnick M."/>
            <person name="Ruby J.G."/>
            <person name="Reiff S.B."/>
            <person name="Swart E.C."/>
            <person name="Gosai S."/>
            <person name="Prabakaran S."/>
            <person name="Witkowska E."/>
            <person name="Larue G.E."/>
            <person name="Fisher S."/>
            <person name="Freeman R.M."/>
            <person name="Gunawardena J."/>
            <person name="Chu W."/>
            <person name="Stover N.A."/>
            <person name="Gregory B.D."/>
            <person name="Nowacki M."/>
            <person name="Derisi J."/>
            <person name="Roy S.W."/>
            <person name="Marshall W.F."/>
            <person name="Sood P."/>
        </authorList>
    </citation>
    <scope>NUCLEOTIDE SEQUENCE [LARGE SCALE GENOMIC DNA]</scope>
    <source>
        <strain evidence="3">WM001</strain>
    </source>
</reference>
<comment type="similarity">
    <text evidence="1 2">Belongs to the SF3B5 family.</text>
</comment>
<evidence type="ECO:0000313" key="4">
    <source>
        <dbReference type="Proteomes" id="UP000187209"/>
    </source>
</evidence>
<dbReference type="EMBL" id="MPUH01000196">
    <property type="protein sequence ID" value="OMJ86748.1"/>
    <property type="molecule type" value="Genomic_DNA"/>
</dbReference>
<dbReference type="Proteomes" id="UP000187209">
    <property type="component" value="Unassembled WGS sequence"/>
</dbReference>
<protein>
    <recommendedName>
        <fullName evidence="2">Splicing factor subunit</fullName>
    </recommendedName>
</protein>
<gene>
    <name evidence="3" type="ORF">SteCoe_11684</name>
</gene>
<name>A0A1R2CCK8_9CILI</name>
<dbReference type="PANTHER" id="PTHR20978">
    <property type="entry name" value="SPLICING FACTOR 3B SUBUNIT 5"/>
    <property type="match status" value="1"/>
</dbReference>
<dbReference type="GO" id="GO:0005686">
    <property type="term" value="C:U2 snRNP"/>
    <property type="evidence" value="ECO:0007669"/>
    <property type="project" value="TreeGrafter"/>
</dbReference>
<evidence type="ECO:0000256" key="2">
    <source>
        <dbReference type="PIRNR" id="PIRNR037010"/>
    </source>
</evidence>
<dbReference type="InterPro" id="IPR017089">
    <property type="entry name" value="Splicing_factor_3B_subunit_5"/>
</dbReference>
<dbReference type="PIRSF" id="PIRSF037010">
    <property type="entry name" value="Splicing_factor_3B_subunit_5"/>
    <property type="match status" value="1"/>
</dbReference>
<sequence>MSDRWNAQAQLEHLQQKYVGAGNADTSKWEWGCSIKRDSYASHIGHHPRLLFMSLVENESIARTKLQFLTKMIQPCGPPDNN</sequence>
<accession>A0A1R2CCK8</accession>
<comment type="caution">
    <text evidence="3">The sequence shown here is derived from an EMBL/GenBank/DDBJ whole genome shotgun (WGS) entry which is preliminary data.</text>
</comment>
<dbReference type="AlphaFoldDB" id="A0A1R2CCK8"/>
<dbReference type="GO" id="GO:0071011">
    <property type="term" value="C:precatalytic spliceosome"/>
    <property type="evidence" value="ECO:0007669"/>
    <property type="project" value="TreeGrafter"/>
</dbReference>
<dbReference type="PANTHER" id="PTHR20978:SF0">
    <property type="entry name" value="SPLICING FACTOR 3B SUBUNIT 5"/>
    <property type="match status" value="1"/>
</dbReference>
<dbReference type="OrthoDB" id="274726at2759"/>
<proteinExistence type="inferred from homology"/>
<organism evidence="3 4">
    <name type="scientific">Stentor coeruleus</name>
    <dbReference type="NCBI Taxonomy" id="5963"/>
    <lineage>
        <taxon>Eukaryota</taxon>
        <taxon>Sar</taxon>
        <taxon>Alveolata</taxon>
        <taxon>Ciliophora</taxon>
        <taxon>Postciliodesmatophora</taxon>
        <taxon>Heterotrichea</taxon>
        <taxon>Heterotrichida</taxon>
        <taxon>Stentoridae</taxon>
        <taxon>Stentor</taxon>
    </lineage>
</organism>
<dbReference type="InterPro" id="IPR009846">
    <property type="entry name" value="SF3b5/RDS3-10"/>
</dbReference>
<evidence type="ECO:0000256" key="1">
    <source>
        <dbReference type="ARBA" id="ARBA00009568"/>
    </source>
</evidence>
<keyword evidence="4" id="KW-1185">Reference proteome</keyword>
<evidence type="ECO:0000313" key="3">
    <source>
        <dbReference type="EMBL" id="OMJ86748.1"/>
    </source>
</evidence>
<dbReference type="Pfam" id="PF07189">
    <property type="entry name" value="SF3b10"/>
    <property type="match status" value="1"/>
</dbReference>
<dbReference type="GO" id="GO:0000398">
    <property type="term" value="P:mRNA splicing, via spliceosome"/>
    <property type="evidence" value="ECO:0007669"/>
    <property type="project" value="UniProtKB-UniRule"/>
</dbReference>